<dbReference type="InterPro" id="IPR051320">
    <property type="entry name" value="Viral_Replic_Matur_Polypro"/>
</dbReference>
<dbReference type="CDD" id="cd01647">
    <property type="entry name" value="RT_LTR"/>
    <property type="match status" value="1"/>
</dbReference>
<dbReference type="SUPFAM" id="SSF56672">
    <property type="entry name" value="DNA/RNA polymerases"/>
    <property type="match status" value="1"/>
</dbReference>
<sequence length="1085" mass="121212">MAATRSSKKTKIKTARTKLKAPDCELEDVNKPRSTIAQDMIEQAHYRKILSETLLQDPVIAIVQVRQIGDLTGPISKSNTSTDRLNATPEKPDRQEKRQVSAGRTTPTTNSTGSSNKLDEYFQMAMNRFLKEQSLVTVQPPPLRTQGIDMESVATPDPDSWEYDPDDLGIPSSFGHTSGRPAVASATIGPGGPSLIQRVRISPTSDLKEFTRKDMDEDRTRAWIGKVKSAFQRDQATEEEKCLTFADLMVMSAKNWHRQLSRTTKTKWTDLLESFQTQYCGLGSIKRERAILFLDTGTERQECMGIGDNVYTTEGRTSIKITLAGYLVYFFDIWIGDLSGQNAILGMDFMVPAGVRMDLADGSMRLPDELGISLNGRKRLYGEKMRSVILERSLRIPVGRSEETAARIKLSATEKLWVTRGVRWVPTVTEGPGRIHYLVISNIGEEILRLDHRLDVESQSRAGIANAAQIEAELLDPEGGHPSTPPRNPNADRYRSGDAGGGRTRESMPDQATYPTDTKDIKTGNRIGTKDIEPKTGNPNCQTQIKLDPGDGFDVKSPIHPTEGVGLRDPLVEGAAATTPQNTEDDDDIYYHESGRIEDLQVGDPGSATSEEIERLRQIIWKKRHLLSGKGNALPPAAKGVVCDIDVGNAKPIALRTRKVSTRFREKVVGLIKSLLAAEIIRPSTSPWASLIVIVRKSNGVDIRLCIDYKLINSLTMLMVYPMPLISDLLENLDKALWYCSLDMASDFWIVPMTDRAREISVFITPFGLFEWSRKAFSLKNAPQIYQRLVDNALYGVLKISQSGAAGATTDVFQTGIADNPDRGSVLGRRSYIDDIMIAAESWDQMCQRVEDLLEACDKWNLSISVAKSFWGMDKVGYLGHRVSIGGLEANPKDLKSLTVLPFPGSLRSMQSFLGSLNYYSQFIEDYAIYASVLYELSEVECAELEKRSDLRNIMEQNDPIARDHGPPELQLAEPLDERWIRARRAFTTLKTKIATTPILHHFGETRRPVVIVYTSDWAISASLTQEQDGIYHPVAFASRTLKTNELNYNVTEKEVLVLLRILDLYYNLLFGREIRVLTRHSTLA</sequence>
<reference evidence="4" key="1">
    <citation type="submission" date="2017-03" db="EMBL/GenBank/DDBJ databases">
        <title>Phytopthora megakarya and P. palmivora, two closely related causual agents of cacao black pod achieved similar genome size and gene model numbers by different mechanisms.</title>
        <authorList>
            <person name="Ali S."/>
            <person name="Shao J."/>
            <person name="Larry D.J."/>
            <person name="Kronmiller B."/>
            <person name="Shen D."/>
            <person name="Strem M.D."/>
            <person name="Melnick R.L."/>
            <person name="Guiltinan M.J."/>
            <person name="Tyler B.M."/>
            <person name="Meinhardt L.W."/>
            <person name="Bailey B.A."/>
        </authorList>
    </citation>
    <scope>NUCLEOTIDE SEQUENCE [LARGE SCALE GENOMIC DNA]</scope>
    <source>
        <strain evidence="4">zdho120</strain>
    </source>
</reference>
<dbReference type="GO" id="GO:0003964">
    <property type="term" value="F:RNA-directed DNA polymerase activity"/>
    <property type="evidence" value="ECO:0007669"/>
    <property type="project" value="UniProtKB-KW"/>
</dbReference>
<protein>
    <submittedName>
        <fullName evidence="3">Reverse transcriptase</fullName>
    </submittedName>
</protein>
<feature type="compositionally biased region" description="Basic and acidic residues" evidence="1">
    <location>
        <begin position="90"/>
        <end position="99"/>
    </location>
</feature>
<keyword evidence="3" id="KW-0808">Transferase</keyword>
<dbReference type="InterPro" id="IPR000477">
    <property type="entry name" value="RT_dom"/>
</dbReference>
<organism evidence="3 4">
    <name type="scientific">Phytophthora megakarya</name>
    <dbReference type="NCBI Taxonomy" id="4795"/>
    <lineage>
        <taxon>Eukaryota</taxon>
        <taxon>Sar</taxon>
        <taxon>Stramenopiles</taxon>
        <taxon>Oomycota</taxon>
        <taxon>Peronosporomycetes</taxon>
        <taxon>Peronosporales</taxon>
        <taxon>Peronosporaceae</taxon>
        <taxon>Phytophthora</taxon>
    </lineage>
</organism>
<dbReference type="InterPro" id="IPR041577">
    <property type="entry name" value="RT_RNaseH_2"/>
</dbReference>
<evidence type="ECO:0000313" key="4">
    <source>
        <dbReference type="Proteomes" id="UP000198211"/>
    </source>
</evidence>
<gene>
    <name evidence="3" type="ORF">PHMEG_00011055</name>
</gene>
<dbReference type="Gene3D" id="3.10.10.10">
    <property type="entry name" value="HIV Type 1 Reverse Transcriptase, subunit A, domain 1"/>
    <property type="match status" value="1"/>
</dbReference>
<feature type="compositionally biased region" description="Low complexity" evidence="1">
    <location>
        <begin position="105"/>
        <end position="116"/>
    </location>
</feature>
<dbReference type="Gene3D" id="3.30.70.270">
    <property type="match status" value="2"/>
</dbReference>
<dbReference type="PROSITE" id="PS50878">
    <property type="entry name" value="RT_POL"/>
    <property type="match status" value="1"/>
</dbReference>
<dbReference type="InterPro" id="IPR043502">
    <property type="entry name" value="DNA/RNA_pol_sf"/>
</dbReference>
<accession>A0A225WE76</accession>
<keyword evidence="3" id="KW-0548">Nucleotidyltransferase</keyword>
<dbReference type="InterPro" id="IPR043128">
    <property type="entry name" value="Rev_trsase/Diguanyl_cyclase"/>
</dbReference>
<name>A0A225WE76_9STRA</name>
<comment type="caution">
    <text evidence="3">The sequence shown here is derived from an EMBL/GenBank/DDBJ whole genome shotgun (WGS) entry which is preliminary data.</text>
</comment>
<dbReference type="Pfam" id="PF17919">
    <property type="entry name" value="RT_RNaseH_2"/>
    <property type="match status" value="1"/>
</dbReference>
<proteinExistence type="predicted"/>
<evidence type="ECO:0000256" key="1">
    <source>
        <dbReference type="SAM" id="MobiDB-lite"/>
    </source>
</evidence>
<feature type="compositionally biased region" description="Polar residues" evidence="1">
    <location>
        <begin position="75"/>
        <end position="85"/>
    </location>
</feature>
<dbReference type="Proteomes" id="UP000198211">
    <property type="component" value="Unassembled WGS sequence"/>
</dbReference>
<feature type="region of interest" description="Disordered" evidence="1">
    <location>
        <begin position="476"/>
        <end position="541"/>
    </location>
</feature>
<feature type="region of interest" description="Disordered" evidence="1">
    <location>
        <begin position="72"/>
        <end position="117"/>
    </location>
</feature>
<feature type="domain" description="Reverse transcriptase" evidence="2">
    <location>
        <begin position="676"/>
        <end position="883"/>
    </location>
</feature>
<evidence type="ECO:0000313" key="3">
    <source>
        <dbReference type="EMBL" id="OWZ15327.1"/>
    </source>
</evidence>
<evidence type="ECO:0000259" key="2">
    <source>
        <dbReference type="PROSITE" id="PS50878"/>
    </source>
</evidence>
<dbReference type="PANTHER" id="PTHR33064:SF37">
    <property type="entry name" value="RIBONUCLEASE H"/>
    <property type="match status" value="1"/>
</dbReference>
<dbReference type="AlphaFoldDB" id="A0A225WE76"/>
<dbReference type="Pfam" id="PF00078">
    <property type="entry name" value="RVT_1"/>
    <property type="match status" value="1"/>
</dbReference>
<keyword evidence="4" id="KW-1185">Reference proteome</keyword>
<dbReference type="EMBL" id="NBNE01001147">
    <property type="protein sequence ID" value="OWZ15327.1"/>
    <property type="molecule type" value="Genomic_DNA"/>
</dbReference>
<feature type="compositionally biased region" description="Basic and acidic residues" evidence="1">
    <location>
        <begin position="517"/>
        <end position="534"/>
    </location>
</feature>
<dbReference type="PANTHER" id="PTHR33064">
    <property type="entry name" value="POL PROTEIN"/>
    <property type="match status" value="1"/>
</dbReference>
<keyword evidence="3" id="KW-0695">RNA-directed DNA polymerase</keyword>